<sequence length="154" mass="16389">SSSSSSWDAMRDRILIPTLIGGAAGGAFGSISKHRKVIGFPRISAAYASNFAIVTGFYCGARELFRVSRSGEPDDLLNSAVGGLTSGALLGRLQGGPVGAARYAAIFAIVGTGVDYAMPRVKELYGRKDGWLRLPEWSPIRVLDEEAIVAEQRK</sequence>
<dbReference type="AlphaFoldDB" id="S8CQE7"/>
<evidence type="ECO:0000256" key="4">
    <source>
        <dbReference type="ARBA" id="ARBA00023136"/>
    </source>
</evidence>
<keyword evidence="7" id="KW-1185">Reference proteome</keyword>
<feature type="non-terminal residue" evidence="6">
    <location>
        <position position="1"/>
    </location>
</feature>
<keyword evidence="3 5" id="KW-1133">Transmembrane helix</keyword>
<evidence type="ECO:0000313" key="6">
    <source>
        <dbReference type="EMBL" id="EPS68960.1"/>
    </source>
</evidence>
<feature type="transmembrane region" description="Helical" evidence="5">
    <location>
        <begin position="14"/>
        <end position="32"/>
    </location>
</feature>
<keyword evidence="2 5" id="KW-0812">Transmembrane</keyword>
<dbReference type="GO" id="GO:0008320">
    <property type="term" value="F:protein transmembrane transporter activity"/>
    <property type="evidence" value="ECO:0007669"/>
    <property type="project" value="TreeGrafter"/>
</dbReference>
<dbReference type="InterPro" id="IPR039175">
    <property type="entry name" value="TIM22"/>
</dbReference>
<gene>
    <name evidence="6" type="ORF">M569_05809</name>
</gene>
<accession>S8CQE7</accession>
<protein>
    <submittedName>
        <fullName evidence="6">Uncharacterized protein</fullName>
    </submittedName>
</protein>
<dbReference type="EMBL" id="AUSU01002349">
    <property type="protein sequence ID" value="EPS68960.1"/>
    <property type="molecule type" value="Genomic_DNA"/>
</dbReference>
<dbReference type="GO" id="GO:0045039">
    <property type="term" value="P:protein insertion into mitochondrial inner membrane"/>
    <property type="evidence" value="ECO:0007669"/>
    <property type="project" value="InterPro"/>
</dbReference>
<keyword evidence="4 5" id="KW-0472">Membrane</keyword>
<comment type="subcellular location">
    <subcellularLocation>
        <location evidence="1">Membrane</location>
        <topology evidence="1">Multi-pass membrane protein</topology>
    </subcellularLocation>
</comment>
<evidence type="ECO:0000256" key="1">
    <source>
        <dbReference type="ARBA" id="ARBA00004141"/>
    </source>
</evidence>
<comment type="caution">
    <text evidence="6">The sequence shown here is derived from an EMBL/GenBank/DDBJ whole genome shotgun (WGS) entry which is preliminary data.</text>
</comment>
<organism evidence="6 7">
    <name type="scientific">Genlisea aurea</name>
    <dbReference type="NCBI Taxonomy" id="192259"/>
    <lineage>
        <taxon>Eukaryota</taxon>
        <taxon>Viridiplantae</taxon>
        <taxon>Streptophyta</taxon>
        <taxon>Embryophyta</taxon>
        <taxon>Tracheophyta</taxon>
        <taxon>Spermatophyta</taxon>
        <taxon>Magnoliopsida</taxon>
        <taxon>eudicotyledons</taxon>
        <taxon>Gunneridae</taxon>
        <taxon>Pentapetalae</taxon>
        <taxon>asterids</taxon>
        <taxon>lamiids</taxon>
        <taxon>Lamiales</taxon>
        <taxon>Lentibulariaceae</taxon>
        <taxon>Genlisea</taxon>
    </lineage>
</organism>
<dbReference type="PANTHER" id="PTHR14110">
    <property type="entry name" value="MITOCHONDRIAL IMPORT INNER MEMBRANE TRANSLOCASE SUBUNIT TIM22"/>
    <property type="match status" value="1"/>
</dbReference>
<reference evidence="6 7" key="1">
    <citation type="journal article" date="2013" name="BMC Genomics">
        <title>The miniature genome of a carnivorous plant Genlisea aurea contains a low number of genes and short non-coding sequences.</title>
        <authorList>
            <person name="Leushkin E.V."/>
            <person name="Sutormin R.A."/>
            <person name="Nabieva E.R."/>
            <person name="Penin A.A."/>
            <person name="Kondrashov A.S."/>
            <person name="Logacheva M.D."/>
        </authorList>
    </citation>
    <scope>NUCLEOTIDE SEQUENCE [LARGE SCALE GENOMIC DNA]</scope>
</reference>
<dbReference type="PANTHER" id="PTHR14110:SF10">
    <property type="entry name" value="OS04G0376100 PROTEIN"/>
    <property type="match status" value="1"/>
</dbReference>
<name>S8CQE7_9LAMI</name>
<proteinExistence type="predicted"/>
<dbReference type="GO" id="GO:0030943">
    <property type="term" value="F:mitochondrion targeting sequence binding"/>
    <property type="evidence" value="ECO:0007669"/>
    <property type="project" value="TreeGrafter"/>
</dbReference>
<dbReference type="Proteomes" id="UP000015453">
    <property type="component" value="Unassembled WGS sequence"/>
</dbReference>
<dbReference type="GO" id="GO:0042721">
    <property type="term" value="C:TIM22 mitochondrial import inner membrane insertion complex"/>
    <property type="evidence" value="ECO:0007669"/>
    <property type="project" value="InterPro"/>
</dbReference>
<evidence type="ECO:0000256" key="3">
    <source>
        <dbReference type="ARBA" id="ARBA00022989"/>
    </source>
</evidence>
<evidence type="ECO:0000256" key="5">
    <source>
        <dbReference type="SAM" id="Phobius"/>
    </source>
</evidence>
<feature type="non-terminal residue" evidence="6">
    <location>
        <position position="154"/>
    </location>
</feature>
<dbReference type="OrthoDB" id="1913277at2759"/>
<evidence type="ECO:0000256" key="2">
    <source>
        <dbReference type="ARBA" id="ARBA00022692"/>
    </source>
</evidence>
<evidence type="ECO:0000313" key="7">
    <source>
        <dbReference type="Proteomes" id="UP000015453"/>
    </source>
</evidence>